<evidence type="ECO:0000313" key="9">
    <source>
        <dbReference type="Proteomes" id="UP001143543"/>
    </source>
</evidence>
<dbReference type="SUPFAM" id="SSF52540">
    <property type="entry name" value="P-loop containing nucleoside triphosphate hydrolases"/>
    <property type="match status" value="1"/>
</dbReference>
<feature type="binding site" evidence="7">
    <location>
        <position position="140"/>
    </location>
    <ligand>
        <name>substrate</name>
    </ligand>
</feature>
<organism evidence="8 9">
    <name type="scientific">Neptunitalea lumnitzerae</name>
    <dbReference type="NCBI Taxonomy" id="2965509"/>
    <lineage>
        <taxon>Bacteria</taxon>
        <taxon>Pseudomonadati</taxon>
        <taxon>Bacteroidota</taxon>
        <taxon>Flavobacteriia</taxon>
        <taxon>Flavobacteriales</taxon>
        <taxon>Flavobacteriaceae</taxon>
        <taxon>Neptunitalea</taxon>
    </lineage>
</organism>
<dbReference type="EC" id="2.7.1.71" evidence="7"/>
<evidence type="ECO:0000256" key="7">
    <source>
        <dbReference type="HAMAP-Rule" id="MF_00109"/>
    </source>
</evidence>
<evidence type="ECO:0000256" key="1">
    <source>
        <dbReference type="ARBA" id="ARBA00022605"/>
    </source>
</evidence>
<evidence type="ECO:0000313" key="8">
    <source>
        <dbReference type="EMBL" id="GLB50483.1"/>
    </source>
</evidence>
<accession>A0ABQ5MM42</accession>
<dbReference type="Pfam" id="PF01202">
    <property type="entry name" value="SKI"/>
    <property type="match status" value="1"/>
</dbReference>
<evidence type="ECO:0000256" key="3">
    <source>
        <dbReference type="ARBA" id="ARBA00022741"/>
    </source>
</evidence>
<comment type="pathway">
    <text evidence="7">Metabolic intermediate biosynthesis; chorismate biosynthesis; chorismate from D-erythrose 4-phosphate and phosphoenolpyruvate: step 5/7.</text>
</comment>
<dbReference type="CDD" id="cd00464">
    <property type="entry name" value="SK"/>
    <property type="match status" value="1"/>
</dbReference>
<dbReference type="Gene3D" id="3.40.50.300">
    <property type="entry name" value="P-loop containing nucleotide triphosphate hydrolases"/>
    <property type="match status" value="1"/>
</dbReference>
<comment type="subcellular location">
    <subcellularLocation>
        <location evidence="7">Cytoplasm</location>
    </subcellularLocation>
</comment>
<dbReference type="InterPro" id="IPR031322">
    <property type="entry name" value="Shikimate/glucono_kinase"/>
</dbReference>
<dbReference type="PRINTS" id="PR01100">
    <property type="entry name" value="SHIKIMTKNASE"/>
</dbReference>
<comment type="catalytic activity">
    <reaction evidence="7">
        <text>shikimate + ATP = 3-phosphoshikimate + ADP + H(+)</text>
        <dbReference type="Rhea" id="RHEA:13121"/>
        <dbReference type="ChEBI" id="CHEBI:15378"/>
        <dbReference type="ChEBI" id="CHEBI:30616"/>
        <dbReference type="ChEBI" id="CHEBI:36208"/>
        <dbReference type="ChEBI" id="CHEBI:145989"/>
        <dbReference type="ChEBI" id="CHEBI:456216"/>
        <dbReference type="EC" id="2.7.1.71"/>
    </reaction>
</comment>
<dbReference type="InterPro" id="IPR027417">
    <property type="entry name" value="P-loop_NTPase"/>
</dbReference>
<comment type="cofactor">
    <cofactor evidence="7">
        <name>Mg(2+)</name>
        <dbReference type="ChEBI" id="CHEBI:18420"/>
    </cofactor>
    <text evidence="7">Binds 1 Mg(2+) ion per subunit.</text>
</comment>
<feature type="binding site" evidence="7">
    <location>
        <position position="13"/>
    </location>
    <ligand>
        <name>Mg(2+)</name>
        <dbReference type="ChEBI" id="CHEBI:18420"/>
    </ligand>
</feature>
<evidence type="ECO:0000256" key="6">
    <source>
        <dbReference type="ARBA" id="ARBA00023141"/>
    </source>
</evidence>
<sequence>MIILLGYMGSGKSAVGKHLAASLALPFLDFDDYIEEKEGMSITEIFKSKGEIYFRKAEHIHLKELLAHKPEVVLSLGGGTPCYSGNIELILAASKHVFYLNTSIPVLTGRLIKEKSHRPVIAHLNEADLTEFIGKHLFERNAFYRKAHHSILVKDKSIAEIASEIKQLL</sequence>
<keyword evidence="1 7" id="KW-0028">Amino-acid biosynthesis</keyword>
<evidence type="ECO:0000256" key="5">
    <source>
        <dbReference type="ARBA" id="ARBA00022840"/>
    </source>
</evidence>
<comment type="subunit">
    <text evidence="7">Monomer.</text>
</comment>
<dbReference type="InterPro" id="IPR000623">
    <property type="entry name" value="Shikimate_kinase/TSH1"/>
</dbReference>
<comment type="caution">
    <text evidence="7">Lacks conserved residue(s) required for the propagation of feature annotation.</text>
</comment>
<proteinExistence type="inferred from homology"/>
<keyword evidence="7" id="KW-0460">Magnesium</keyword>
<feature type="binding site" evidence="7">
    <location>
        <begin position="9"/>
        <end position="14"/>
    </location>
    <ligand>
        <name>ATP</name>
        <dbReference type="ChEBI" id="CHEBI:30616"/>
    </ligand>
</feature>
<keyword evidence="4 7" id="KW-0418">Kinase</keyword>
<keyword evidence="9" id="KW-1185">Reference proteome</keyword>
<keyword evidence="7" id="KW-0479">Metal-binding</keyword>
<dbReference type="HAMAP" id="MF_00109">
    <property type="entry name" value="Shikimate_kinase"/>
    <property type="match status" value="1"/>
</dbReference>
<dbReference type="GO" id="GO:0016301">
    <property type="term" value="F:kinase activity"/>
    <property type="evidence" value="ECO:0007669"/>
    <property type="project" value="UniProtKB-KW"/>
</dbReference>
<dbReference type="PANTHER" id="PTHR21087">
    <property type="entry name" value="SHIKIMATE KINASE"/>
    <property type="match status" value="1"/>
</dbReference>
<comment type="caution">
    <text evidence="8">The sequence shown here is derived from an EMBL/GenBank/DDBJ whole genome shotgun (WGS) entry which is preliminary data.</text>
</comment>
<keyword evidence="7" id="KW-0963">Cytoplasm</keyword>
<evidence type="ECO:0000256" key="2">
    <source>
        <dbReference type="ARBA" id="ARBA00022679"/>
    </source>
</evidence>
<dbReference type="PANTHER" id="PTHR21087:SF16">
    <property type="entry name" value="SHIKIMATE KINASE 1, CHLOROPLASTIC"/>
    <property type="match status" value="1"/>
</dbReference>
<keyword evidence="3 7" id="KW-0547">Nucleotide-binding</keyword>
<feature type="binding site" evidence="7">
    <location>
        <position position="78"/>
    </location>
    <ligand>
        <name>substrate</name>
    </ligand>
</feature>
<keyword evidence="2 7" id="KW-0808">Transferase</keyword>
<dbReference type="RefSeq" id="WP_281766110.1">
    <property type="nucleotide sequence ID" value="NZ_BRVO01000003.1"/>
</dbReference>
<protein>
    <recommendedName>
        <fullName evidence="7">Shikimate kinase</fullName>
        <shortName evidence="7">SK</shortName>
        <ecNumber evidence="7">2.7.1.71</ecNumber>
    </recommendedName>
</protein>
<comment type="similarity">
    <text evidence="7">Belongs to the shikimate kinase family.</text>
</comment>
<name>A0ABQ5MM42_9FLAO</name>
<keyword evidence="5 7" id="KW-0067">ATP-binding</keyword>
<evidence type="ECO:0000256" key="4">
    <source>
        <dbReference type="ARBA" id="ARBA00022777"/>
    </source>
</evidence>
<feature type="binding site" evidence="7">
    <location>
        <position position="55"/>
    </location>
    <ligand>
        <name>substrate</name>
    </ligand>
</feature>
<dbReference type="Proteomes" id="UP001143543">
    <property type="component" value="Unassembled WGS sequence"/>
</dbReference>
<keyword evidence="6 7" id="KW-0057">Aromatic amino acid biosynthesis</keyword>
<gene>
    <name evidence="7 8" type="primary">aroK</name>
    <name evidence="8" type="ORF">Y10_28510</name>
</gene>
<dbReference type="EMBL" id="BRVO01000003">
    <property type="protein sequence ID" value="GLB50483.1"/>
    <property type="molecule type" value="Genomic_DNA"/>
</dbReference>
<comment type="function">
    <text evidence="7">Catalyzes the specific phosphorylation of the 3-hydroxyl group of shikimic acid using ATP as a cosubstrate.</text>
</comment>
<feature type="binding site" evidence="7">
    <location>
        <position position="118"/>
    </location>
    <ligand>
        <name>ATP</name>
        <dbReference type="ChEBI" id="CHEBI:30616"/>
    </ligand>
</feature>
<feature type="binding site" evidence="7">
    <location>
        <position position="31"/>
    </location>
    <ligand>
        <name>substrate</name>
    </ligand>
</feature>
<reference evidence="8" key="1">
    <citation type="submission" date="2022-07" db="EMBL/GenBank/DDBJ databases">
        <title>Taxonomy of Novel Oxalotrophic and Methylotrophic Bacteria.</title>
        <authorList>
            <person name="Sahin N."/>
            <person name="Tani A."/>
        </authorList>
    </citation>
    <scope>NUCLEOTIDE SEQUENCE</scope>
    <source>
        <strain evidence="8">Y10</strain>
    </source>
</reference>